<organism evidence="3 4">
    <name type="scientific">Candidatus Dojkabacteria bacterium</name>
    <dbReference type="NCBI Taxonomy" id="2099670"/>
    <lineage>
        <taxon>Bacteria</taxon>
        <taxon>Candidatus Dojkabacteria</taxon>
    </lineage>
</organism>
<sequence>MDTKRKTLLAITTISIIFILLILIFRVQISMQANNIAALTYYKYPSHFTETIWHITDQNPIISNQDKPVIYLKTYNKDTVSEFNQKEKEIIEIPTGISFTTNGQKGIDSEVISELIYVKNNNIRSITLKEEIVEVQPKIDEVTYIGTGELTNIENQFTELIKPAVKEGYSYLGTDWIENKNIKTSKDSTIIGKTKVEIESCNQYGVIPVIFDISSYSYSIDESLIAQLHNISCEEVVAPNLTQIALCNDCLYFPVDKTHGLEQIFSPITKTSIWDGVEFSIDERAFKNFENLLLDAKAAGHNINLTSTYRSYNTQVDTFKYWTDYNQNLFGYSRAKAIEEANKVSAKPGFSEHQLGTAADITAKECKDFEGYCKENDALWSWLADNARNYGFILSYPYNKEDQTGYTFEPWHYRWIGIQNTRIYLEQDKTLNNWLEEFYYRD</sequence>
<dbReference type="InterPro" id="IPR052179">
    <property type="entry name" value="DD-CPase-like"/>
</dbReference>
<keyword evidence="1" id="KW-0812">Transmembrane</keyword>
<feature type="transmembrane region" description="Helical" evidence="1">
    <location>
        <begin position="7"/>
        <end position="25"/>
    </location>
</feature>
<dbReference type="AlphaFoldDB" id="A0A955RHU4"/>
<dbReference type="EMBL" id="JAGQLJ010000159">
    <property type="protein sequence ID" value="MCA9381690.1"/>
    <property type="molecule type" value="Genomic_DNA"/>
</dbReference>
<dbReference type="PANTHER" id="PTHR34385">
    <property type="entry name" value="D-ALANYL-D-ALANINE CARBOXYPEPTIDASE"/>
    <property type="match status" value="1"/>
</dbReference>
<dbReference type="GO" id="GO:0008233">
    <property type="term" value="F:peptidase activity"/>
    <property type="evidence" value="ECO:0007669"/>
    <property type="project" value="InterPro"/>
</dbReference>
<dbReference type="SUPFAM" id="SSF55166">
    <property type="entry name" value="Hedgehog/DD-peptidase"/>
    <property type="match status" value="1"/>
</dbReference>
<evidence type="ECO:0000259" key="2">
    <source>
        <dbReference type="Pfam" id="PF02557"/>
    </source>
</evidence>
<reference evidence="3" key="2">
    <citation type="journal article" date="2021" name="Microbiome">
        <title>Successional dynamics and alternative stable states in a saline activated sludge microbial community over 9 years.</title>
        <authorList>
            <person name="Wang Y."/>
            <person name="Ye J."/>
            <person name="Ju F."/>
            <person name="Liu L."/>
            <person name="Boyd J.A."/>
            <person name="Deng Y."/>
            <person name="Parks D.H."/>
            <person name="Jiang X."/>
            <person name="Yin X."/>
            <person name="Woodcroft B.J."/>
            <person name="Tyson G.W."/>
            <person name="Hugenholtz P."/>
            <person name="Polz M.F."/>
            <person name="Zhang T."/>
        </authorList>
    </citation>
    <scope>NUCLEOTIDE SEQUENCE</scope>
    <source>
        <strain evidence="3">HKST-UBA13</strain>
    </source>
</reference>
<evidence type="ECO:0000256" key="1">
    <source>
        <dbReference type="SAM" id="Phobius"/>
    </source>
</evidence>
<keyword evidence="1" id="KW-0472">Membrane</keyword>
<reference evidence="3" key="1">
    <citation type="submission" date="2020-04" db="EMBL/GenBank/DDBJ databases">
        <authorList>
            <person name="Zhang T."/>
        </authorList>
    </citation>
    <scope>NUCLEOTIDE SEQUENCE</scope>
    <source>
        <strain evidence="3">HKST-UBA13</strain>
    </source>
</reference>
<name>A0A955RHU4_9BACT</name>
<dbReference type="Pfam" id="PF02557">
    <property type="entry name" value="VanY"/>
    <property type="match status" value="1"/>
</dbReference>
<dbReference type="InterPro" id="IPR058193">
    <property type="entry name" value="VanY/YodJ_core_dom"/>
</dbReference>
<accession>A0A955RHU4</accession>
<dbReference type="GO" id="GO:0006508">
    <property type="term" value="P:proteolysis"/>
    <property type="evidence" value="ECO:0007669"/>
    <property type="project" value="InterPro"/>
</dbReference>
<proteinExistence type="predicted"/>
<keyword evidence="1" id="KW-1133">Transmembrane helix</keyword>
<dbReference type="Proteomes" id="UP000775877">
    <property type="component" value="Unassembled WGS sequence"/>
</dbReference>
<dbReference type="PANTHER" id="PTHR34385:SF1">
    <property type="entry name" value="PEPTIDOGLYCAN L-ALANYL-D-GLUTAMATE ENDOPEPTIDASE CWLK"/>
    <property type="match status" value="1"/>
</dbReference>
<gene>
    <name evidence="3" type="ORF">KC678_05470</name>
</gene>
<dbReference type="Gene3D" id="3.30.1380.10">
    <property type="match status" value="1"/>
</dbReference>
<dbReference type="InterPro" id="IPR009045">
    <property type="entry name" value="Zn_M74/Hedgehog-like"/>
</dbReference>
<feature type="domain" description="D-alanyl-D-alanine carboxypeptidase-like core" evidence="2">
    <location>
        <begin position="280"/>
        <end position="417"/>
    </location>
</feature>
<comment type="caution">
    <text evidence="3">The sequence shown here is derived from an EMBL/GenBank/DDBJ whole genome shotgun (WGS) entry which is preliminary data.</text>
</comment>
<protein>
    <submittedName>
        <fullName evidence="3">M15 family metallopeptidase</fullName>
    </submittedName>
</protein>
<dbReference type="InterPro" id="IPR003709">
    <property type="entry name" value="VanY-like_core_dom"/>
</dbReference>
<dbReference type="CDD" id="cd14852">
    <property type="entry name" value="LD-carboxypeptidase"/>
    <property type="match status" value="1"/>
</dbReference>
<evidence type="ECO:0000313" key="3">
    <source>
        <dbReference type="EMBL" id="MCA9381690.1"/>
    </source>
</evidence>
<evidence type="ECO:0000313" key="4">
    <source>
        <dbReference type="Proteomes" id="UP000775877"/>
    </source>
</evidence>